<evidence type="ECO:0000259" key="13">
    <source>
        <dbReference type="PROSITE" id="PS50011"/>
    </source>
</evidence>
<evidence type="ECO:0000256" key="4">
    <source>
        <dbReference type="ARBA" id="ARBA00022692"/>
    </source>
</evidence>
<dbReference type="Gene3D" id="3.30.200.20">
    <property type="entry name" value="Phosphorylase Kinase, domain 1"/>
    <property type="match status" value="1"/>
</dbReference>
<feature type="domain" description="Protein kinase" evidence="13">
    <location>
        <begin position="375"/>
        <end position="652"/>
    </location>
</feature>
<comment type="caution">
    <text evidence="14">The sequence shown here is derived from an EMBL/GenBank/DDBJ whole genome shotgun (WGS) entry which is preliminary data.</text>
</comment>
<keyword evidence="6" id="KW-0547">Nucleotide-binding</keyword>
<dbReference type="GO" id="GO:0016020">
    <property type="term" value="C:membrane"/>
    <property type="evidence" value="ECO:0007669"/>
    <property type="project" value="UniProtKB-SubCell"/>
</dbReference>
<dbReference type="InterPro" id="IPR011009">
    <property type="entry name" value="Kinase-like_dom_sf"/>
</dbReference>
<proteinExistence type="predicted"/>
<dbReference type="GO" id="GO:0004674">
    <property type="term" value="F:protein serine/threonine kinase activity"/>
    <property type="evidence" value="ECO:0007669"/>
    <property type="project" value="UniProtKB-KW"/>
</dbReference>
<evidence type="ECO:0000256" key="9">
    <source>
        <dbReference type="ARBA" id="ARBA00022989"/>
    </source>
</evidence>
<keyword evidence="5" id="KW-0732">Signal</keyword>
<organism evidence="14 15">
    <name type="scientific">Taxus chinensis</name>
    <name type="common">Chinese yew</name>
    <name type="synonym">Taxus wallichiana var. chinensis</name>
    <dbReference type="NCBI Taxonomy" id="29808"/>
    <lineage>
        <taxon>Eukaryota</taxon>
        <taxon>Viridiplantae</taxon>
        <taxon>Streptophyta</taxon>
        <taxon>Embryophyta</taxon>
        <taxon>Tracheophyta</taxon>
        <taxon>Spermatophyta</taxon>
        <taxon>Pinopsida</taxon>
        <taxon>Pinidae</taxon>
        <taxon>Conifers II</taxon>
        <taxon>Cupressales</taxon>
        <taxon>Taxaceae</taxon>
        <taxon>Taxus</taxon>
    </lineage>
</organism>
<feature type="non-terminal residue" evidence="14">
    <location>
        <position position="1"/>
    </location>
</feature>
<dbReference type="Pfam" id="PF07714">
    <property type="entry name" value="PK_Tyr_Ser-Thr"/>
    <property type="match status" value="1"/>
</dbReference>
<feature type="non-terminal residue" evidence="14">
    <location>
        <position position="672"/>
    </location>
</feature>
<evidence type="ECO:0000256" key="5">
    <source>
        <dbReference type="ARBA" id="ARBA00022729"/>
    </source>
</evidence>
<protein>
    <recommendedName>
        <fullName evidence="13">Protein kinase domain-containing protein</fullName>
    </recommendedName>
</protein>
<comment type="subcellular location">
    <subcellularLocation>
        <location evidence="1">Membrane</location>
        <topology evidence="1">Single-pass membrane protein</topology>
    </subcellularLocation>
</comment>
<keyword evidence="9 12" id="KW-1133">Transmembrane helix</keyword>
<evidence type="ECO:0000256" key="6">
    <source>
        <dbReference type="ARBA" id="ARBA00022741"/>
    </source>
</evidence>
<evidence type="ECO:0000256" key="2">
    <source>
        <dbReference type="ARBA" id="ARBA00022527"/>
    </source>
</evidence>
<dbReference type="CDD" id="cd14066">
    <property type="entry name" value="STKc_IRAK"/>
    <property type="match status" value="1"/>
</dbReference>
<evidence type="ECO:0000256" key="10">
    <source>
        <dbReference type="ARBA" id="ARBA00023136"/>
    </source>
</evidence>
<dbReference type="PANTHER" id="PTHR46008">
    <property type="entry name" value="LEAF RUST 10 DISEASE-RESISTANCE LOCUS RECEPTOR-LIKE PROTEIN KINASE-LIKE 1.4"/>
    <property type="match status" value="1"/>
</dbReference>
<evidence type="ECO:0000256" key="1">
    <source>
        <dbReference type="ARBA" id="ARBA00004167"/>
    </source>
</evidence>
<sequence>INTKGKCQQAEEDREDLDNMVKHLRQRTVACIFVVISVFLGSQLSLVFSITAVSEERQTKKDCNNFCGNISIPYPFYLEPCGNNEFGLECIQNSTLMIKLNKNSYNVTKIDPDGIIIDPLRTSCYMNLENFTIQGMQNYAISTSNIIQLSNCKKAKDCPLDCNIPARDSNQQCKFDKTCCYLLSNNTQWPLGNSNFTLFSNIQCEGFSSWVISSTIPNYQAEFGLKLEWGIMGNCTNFQCDANADCVAAKDVKGGVRCTCKDGYRGDGYVGGTGCANDCTRYVEKQYDTDCKNKTKEKTKEKTKIIILAAGLLGAAALVAASIISLALLIRRRRRLQRPPGGEGNHLASLLHARSEEFTTEIFTYKTLNRATKGFADTQKCGQGACGTVYAGCLPDGRLVAVKRMHYNSSEGAHQLLNEISLLSNVKHKNLVQLLGCCLEADGPILVYEFIPNGTLSEHLHRERGDSPLDWRTRCIIVADAAQALAHLHTNLQPPVYHRDVKSPNILLDFDFNCKVADFGLSRLAPFDYGTHISTTPQGTPGYLDPEYHQNFHLSDKSDVYSFGVVLVEIITAMRTVDFTRDKKEVSLAALAVAKITSGCLDDIVDPFLQVRLRPRVRMLVHRVGELAFRCLAFDKDARPTMTEVAEELMTVRKECEEIEDLVPDITGESPD</sequence>
<evidence type="ECO:0000256" key="12">
    <source>
        <dbReference type="SAM" id="Phobius"/>
    </source>
</evidence>
<evidence type="ECO:0000256" key="3">
    <source>
        <dbReference type="ARBA" id="ARBA00022679"/>
    </source>
</evidence>
<keyword evidence="10 12" id="KW-0472">Membrane</keyword>
<dbReference type="Pfam" id="PF13947">
    <property type="entry name" value="GUB_WAK_bind"/>
    <property type="match status" value="1"/>
</dbReference>
<keyword evidence="8" id="KW-0067">ATP-binding</keyword>
<feature type="transmembrane region" description="Helical" evidence="12">
    <location>
        <begin position="29"/>
        <end position="53"/>
    </location>
</feature>
<dbReference type="EMBL" id="JAHRHJ020000002">
    <property type="protein sequence ID" value="KAH9326332.1"/>
    <property type="molecule type" value="Genomic_DNA"/>
</dbReference>
<dbReference type="PROSITE" id="PS00108">
    <property type="entry name" value="PROTEIN_KINASE_ST"/>
    <property type="match status" value="1"/>
</dbReference>
<dbReference type="InterPro" id="IPR008271">
    <property type="entry name" value="Ser/Thr_kinase_AS"/>
</dbReference>
<dbReference type="SMART" id="SM00220">
    <property type="entry name" value="S_TKc"/>
    <property type="match status" value="1"/>
</dbReference>
<dbReference type="Gene3D" id="2.10.25.10">
    <property type="entry name" value="Laminin"/>
    <property type="match status" value="1"/>
</dbReference>
<dbReference type="InterPro" id="IPR000719">
    <property type="entry name" value="Prot_kinase_dom"/>
</dbReference>
<evidence type="ECO:0000256" key="11">
    <source>
        <dbReference type="ARBA" id="ARBA00023180"/>
    </source>
</evidence>
<dbReference type="PANTHER" id="PTHR46008:SF62">
    <property type="entry name" value="PROTEIN KINASE DOMAIN-CONTAINING PROTEIN"/>
    <property type="match status" value="1"/>
</dbReference>
<gene>
    <name evidence="14" type="ORF">KI387_006510</name>
</gene>
<evidence type="ECO:0000313" key="14">
    <source>
        <dbReference type="EMBL" id="KAH9326332.1"/>
    </source>
</evidence>
<dbReference type="FunFam" id="1.10.510.10:FF:000161">
    <property type="entry name" value="Wall-associated receptor kinase-like 20"/>
    <property type="match status" value="1"/>
</dbReference>
<dbReference type="InterPro" id="IPR001245">
    <property type="entry name" value="Ser-Thr/Tyr_kinase_cat_dom"/>
</dbReference>
<evidence type="ECO:0000256" key="7">
    <source>
        <dbReference type="ARBA" id="ARBA00022777"/>
    </source>
</evidence>
<dbReference type="Proteomes" id="UP000824469">
    <property type="component" value="Unassembled WGS sequence"/>
</dbReference>
<keyword evidence="15" id="KW-1185">Reference proteome</keyword>
<keyword evidence="7" id="KW-0418">Kinase</keyword>
<dbReference type="Gene3D" id="1.10.510.10">
    <property type="entry name" value="Transferase(Phosphotransferase) domain 1"/>
    <property type="match status" value="1"/>
</dbReference>
<keyword evidence="4 12" id="KW-0812">Transmembrane</keyword>
<keyword evidence="11" id="KW-0325">Glycoprotein</keyword>
<accession>A0AA38LM26</accession>
<keyword evidence="2" id="KW-0723">Serine/threonine-protein kinase</keyword>
<dbReference type="PROSITE" id="PS50011">
    <property type="entry name" value="PROTEIN_KINASE_DOM"/>
    <property type="match status" value="1"/>
</dbReference>
<dbReference type="AlphaFoldDB" id="A0AA38LM26"/>
<dbReference type="GO" id="GO:0030247">
    <property type="term" value="F:polysaccharide binding"/>
    <property type="evidence" value="ECO:0007669"/>
    <property type="project" value="InterPro"/>
</dbReference>
<dbReference type="GO" id="GO:0005524">
    <property type="term" value="F:ATP binding"/>
    <property type="evidence" value="ECO:0007669"/>
    <property type="project" value="UniProtKB-KW"/>
</dbReference>
<feature type="transmembrane region" description="Helical" evidence="12">
    <location>
        <begin position="305"/>
        <end position="330"/>
    </location>
</feature>
<evidence type="ECO:0000313" key="15">
    <source>
        <dbReference type="Proteomes" id="UP000824469"/>
    </source>
</evidence>
<reference evidence="14 15" key="1">
    <citation type="journal article" date="2021" name="Nat. Plants">
        <title>The Taxus genome provides insights into paclitaxel biosynthesis.</title>
        <authorList>
            <person name="Xiong X."/>
            <person name="Gou J."/>
            <person name="Liao Q."/>
            <person name="Li Y."/>
            <person name="Zhou Q."/>
            <person name="Bi G."/>
            <person name="Li C."/>
            <person name="Du R."/>
            <person name="Wang X."/>
            <person name="Sun T."/>
            <person name="Guo L."/>
            <person name="Liang H."/>
            <person name="Lu P."/>
            <person name="Wu Y."/>
            <person name="Zhang Z."/>
            <person name="Ro D.K."/>
            <person name="Shang Y."/>
            <person name="Huang S."/>
            <person name="Yan J."/>
        </authorList>
    </citation>
    <scope>NUCLEOTIDE SEQUENCE [LARGE SCALE GENOMIC DNA]</scope>
    <source>
        <strain evidence="14">Ta-2019</strain>
    </source>
</reference>
<dbReference type="SUPFAM" id="SSF56112">
    <property type="entry name" value="Protein kinase-like (PK-like)"/>
    <property type="match status" value="1"/>
</dbReference>
<evidence type="ECO:0000256" key="8">
    <source>
        <dbReference type="ARBA" id="ARBA00022840"/>
    </source>
</evidence>
<dbReference type="OMA" id="WVKNRSA"/>
<dbReference type="InterPro" id="IPR025287">
    <property type="entry name" value="WAK_GUB"/>
</dbReference>
<name>A0AA38LM26_TAXCH</name>
<keyword evidence="3" id="KW-0808">Transferase</keyword>